<name>A0A6H5I1R4_9HYME</name>
<gene>
    <name evidence="1" type="ORF">TBRA_LOCUS3116</name>
</gene>
<dbReference type="OrthoDB" id="6155932at2759"/>
<keyword evidence="2" id="KW-1185">Reference proteome</keyword>
<organism evidence="1 2">
    <name type="scientific">Trichogramma brassicae</name>
    <dbReference type="NCBI Taxonomy" id="86971"/>
    <lineage>
        <taxon>Eukaryota</taxon>
        <taxon>Metazoa</taxon>
        <taxon>Ecdysozoa</taxon>
        <taxon>Arthropoda</taxon>
        <taxon>Hexapoda</taxon>
        <taxon>Insecta</taxon>
        <taxon>Pterygota</taxon>
        <taxon>Neoptera</taxon>
        <taxon>Endopterygota</taxon>
        <taxon>Hymenoptera</taxon>
        <taxon>Apocrita</taxon>
        <taxon>Proctotrupomorpha</taxon>
        <taxon>Chalcidoidea</taxon>
        <taxon>Trichogrammatidae</taxon>
        <taxon>Trichogramma</taxon>
    </lineage>
</organism>
<evidence type="ECO:0000313" key="1">
    <source>
        <dbReference type="EMBL" id="CAB0031136.1"/>
    </source>
</evidence>
<dbReference type="EMBL" id="CADCXV010000636">
    <property type="protein sequence ID" value="CAB0031136.1"/>
    <property type="molecule type" value="Genomic_DNA"/>
</dbReference>
<reference evidence="1 2" key="1">
    <citation type="submission" date="2020-02" db="EMBL/GenBank/DDBJ databases">
        <authorList>
            <person name="Ferguson B K."/>
        </authorList>
    </citation>
    <scope>NUCLEOTIDE SEQUENCE [LARGE SCALE GENOMIC DNA]</scope>
</reference>
<evidence type="ECO:0000313" key="2">
    <source>
        <dbReference type="Proteomes" id="UP000479190"/>
    </source>
</evidence>
<dbReference type="Proteomes" id="UP000479190">
    <property type="component" value="Unassembled WGS sequence"/>
</dbReference>
<accession>A0A6H5I1R4</accession>
<protein>
    <submittedName>
        <fullName evidence="1">Uncharacterized protein</fullName>
    </submittedName>
</protein>
<sequence>MPDCYSRGSRQFDPRSGQNAKMYLFFIWPVRKCLVPEFVDSRKRRSMQIRNTRF</sequence>
<proteinExistence type="predicted"/>
<dbReference type="AlphaFoldDB" id="A0A6H5I1R4"/>